<evidence type="ECO:0000313" key="2">
    <source>
        <dbReference type="EMBL" id="OHV29187.1"/>
    </source>
</evidence>
<proteinExistence type="predicted"/>
<evidence type="ECO:0000313" key="3">
    <source>
        <dbReference type="Proteomes" id="UP000179627"/>
    </source>
</evidence>
<keyword evidence="1" id="KW-0732">Signal</keyword>
<organism evidence="2 3">
    <name type="scientific">Parafrankia colletiae</name>
    <dbReference type="NCBI Taxonomy" id="573497"/>
    <lineage>
        <taxon>Bacteria</taxon>
        <taxon>Bacillati</taxon>
        <taxon>Actinomycetota</taxon>
        <taxon>Actinomycetes</taxon>
        <taxon>Frankiales</taxon>
        <taxon>Frankiaceae</taxon>
        <taxon>Parafrankia</taxon>
    </lineage>
</organism>
<feature type="chain" id="PRO_5039017403" evidence="1">
    <location>
        <begin position="35"/>
        <end position="161"/>
    </location>
</feature>
<dbReference type="EMBL" id="MBLM01000163">
    <property type="protein sequence ID" value="OHV29187.1"/>
    <property type="molecule type" value="Genomic_DNA"/>
</dbReference>
<dbReference type="RefSeq" id="WP_071090548.1">
    <property type="nucleotide sequence ID" value="NZ_MBLM01000163.1"/>
</dbReference>
<evidence type="ECO:0000256" key="1">
    <source>
        <dbReference type="SAM" id="SignalP"/>
    </source>
</evidence>
<sequence>MLRSRVRAAATRVTLILTALAGALVLVGAPAATAAPATADTSALSVYYLPVGRWSGTATTSTGQTEAVETKFLLNGTFQVATPTGSFTGNWKSTGPRTFTYKFVRSLPGPNGSVIGTIDIRHSATFTAWNKYTSTGTATAYDLNGNVLFAGPVSSTGTRTL</sequence>
<gene>
    <name evidence="2" type="ORF">CC117_07260</name>
</gene>
<keyword evidence="3" id="KW-1185">Reference proteome</keyword>
<name>A0A1S1Q6H4_9ACTN</name>
<accession>A0A1S1Q6H4</accession>
<comment type="caution">
    <text evidence="2">The sequence shown here is derived from an EMBL/GenBank/DDBJ whole genome shotgun (WGS) entry which is preliminary data.</text>
</comment>
<feature type="signal peptide" evidence="1">
    <location>
        <begin position="1"/>
        <end position="34"/>
    </location>
</feature>
<dbReference type="Proteomes" id="UP000179627">
    <property type="component" value="Unassembled WGS sequence"/>
</dbReference>
<dbReference type="AlphaFoldDB" id="A0A1S1Q6H4"/>
<protein>
    <submittedName>
        <fullName evidence="2">Uncharacterized protein</fullName>
    </submittedName>
</protein>
<reference evidence="3" key="1">
    <citation type="submission" date="2016-07" db="EMBL/GenBank/DDBJ databases">
        <title>Sequence Frankia sp. strain CcI1.17.</title>
        <authorList>
            <person name="Ghodhbane-Gtari F."/>
            <person name="Swanson E."/>
            <person name="Gueddou A."/>
            <person name="Morris K."/>
            <person name="Hezbri K."/>
            <person name="Ktari A."/>
            <person name="Nouioui I."/>
            <person name="Abebe-Akele F."/>
            <person name="Simpson S."/>
            <person name="Thomas K."/>
            <person name="Gtari M."/>
            <person name="Tisa L.S."/>
            <person name="Hurst S."/>
        </authorList>
    </citation>
    <scope>NUCLEOTIDE SEQUENCE [LARGE SCALE GENOMIC DNA]</scope>
    <source>
        <strain evidence="3">Cc1.17</strain>
    </source>
</reference>